<dbReference type="PANTHER" id="PTHR10472:SF5">
    <property type="entry name" value="D-AMINOACYL-TRNA DEACYLASE 1"/>
    <property type="match status" value="1"/>
</dbReference>
<dbReference type="Gene3D" id="3.50.80.10">
    <property type="entry name" value="D-tyrosyl-tRNA(Tyr) deacylase"/>
    <property type="match status" value="1"/>
</dbReference>
<evidence type="ECO:0000256" key="1">
    <source>
        <dbReference type="ARBA" id="ARBA00009673"/>
    </source>
</evidence>
<dbReference type="AlphaFoldDB" id="A0A9P6H1K2"/>
<dbReference type="GO" id="GO:0005737">
    <property type="term" value="C:cytoplasm"/>
    <property type="evidence" value="ECO:0007669"/>
    <property type="project" value="InterPro"/>
</dbReference>
<evidence type="ECO:0000256" key="2">
    <source>
        <dbReference type="ARBA" id="ARBA00013056"/>
    </source>
</evidence>
<dbReference type="EMBL" id="SBJO01000011">
    <property type="protein sequence ID" value="KAF9764718.1"/>
    <property type="molecule type" value="Genomic_DNA"/>
</dbReference>
<gene>
    <name evidence="7" type="primary">dtd</name>
    <name evidence="7" type="ORF">NGRA_0326</name>
</gene>
<accession>A0A9P6H1K2</accession>
<evidence type="ECO:0000256" key="3">
    <source>
        <dbReference type="ARBA" id="ARBA00020007"/>
    </source>
</evidence>
<evidence type="ECO:0000256" key="5">
    <source>
        <dbReference type="ARBA" id="ARBA00047676"/>
    </source>
</evidence>
<dbReference type="SUPFAM" id="SSF69500">
    <property type="entry name" value="DTD-like"/>
    <property type="match status" value="1"/>
</dbReference>
<keyword evidence="8" id="KW-1185">Reference proteome</keyword>
<dbReference type="Proteomes" id="UP000740883">
    <property type="component" value="Unassembled WGS sequence"/>
</dbReference>
<dbReference type="EC" id="3.1.1.96" evidence="2"/>
<sequence length="129" mass="14538">MRAIIQKVKSVNSSLIGEGCVVFLGISKDDTTEKANWMAEKLLKLRLYDGWKTNIFEKSCDILIKIEQSVLDSTNCSSVESSHVENIYLFLYSALCKKYSDDKVKMVQFGSNEPLEIVNDGPFTACLEK</sequence>
<evidence type="ECO:0000313" key="7">
    <source>
        <dbReference type="EMBL" id="KAF9764718.1"/>
    </source>
</evidence>
<dbReference type="Pfam" id="PF02580">
    <property type="entry name" value="Tyr_Deacylase"/>
    <property type="match status" value="1"/>
</dbReference>
<dbReference type="PANTHER" id="PTHR10472">
    <property type="entry name" value="D-TYROSYL-TRNA TYR DEACYLASE"/>
    <property type="match status" value="1"/>
</dbReference>
<comment type="catalytic activity">
    <reaction evidence="5">
        <text>glycyl-tRNA(Ala) + H2O = tRNA(Ala) + glycine + H(+)</text>
        <dbReference type="Rhea" id="RHEA:53744"/>
        <dbReference type="Rhea" id="RHEA-COMP:9657"/>
        <dbReference type="Rhea" id="RHEA-COMP:13640"/>
        <dbReference type="ChEBI" id="CHEBI:15377"/>
        <dbReference type="ChEBI" id="CHEBI:15378"/>
        <dbReference type="ChEBI" id="CHEBI:57305"/>
        <dbReference type="ChEBI" id="CHEBI:78442"/>
        <dbReference type="ChEBI" id="CHEBI:78522"/>
        <dbReference type="EC" id="3.1.1.96"/>
    </reaction>
</comment>
<comment type="caution">
    <text evidence="7">The sequence shown here is derived from an EMBL/GenBank/DDBJ whole genome shotgun (WGS) entry which is preliminary data.</text>
</comment>
<dbReference type="InterPro" id="IPR023509">
    <property type="entry name" value="DTD-like_sf"/>
</dbReference>
<comment type="catalytic activity">
    <reaction evidence="6">
        <text>a D-aminoacyl-tRNA + H2O = a tRNA + a D-alpha-amino acid + H(+)</text>
        <dbReference type="Rhea" id="RHEA:13953"/>
        <dbReference type="Rhea" id="RHEA-COMP:10123"/>
        <dbReference type="Rhea" id="RHEA-COMP:10124"/>
        <dbReference type="ChEBI" id="CHEBI:15377"/>
        <dbReference type="ChEBI" id="CHEBI:15378"/>
        <dbReference type="ChEBI" id="CHEBI:59871"/>
        <dbReference type="ChEBI" id="CHEBI:78442"/>
        <dbReference type="ChEBI" id="CHEBI:79333"/>
        <dbReference type="EC" id="3.1.1.96"/>
    </reaction>
</comment>
<name>A0A9P6H1K2_9MICR</name>
<dbReference type="GO" id="GO:0051500">
    <property type="term" value="F:D-tyrosyl-tRNA(Tyr) deacylase activity"/>
    <property type="evidence" value="ECO:0007669"/>
    <property type="project" value="TreeGrafter"/>
</dbReference>
<evidence type="ECO:0000313" key="8">
    <source>
        <dbReference type="Proteomes" id="UP000740883"/>
    </source>
</evidence>
<dbReference type="InterPro" id="IPR003732">
    <property type="entry name" value="Daa-tRNA_deacyls_DTD"/>
</dbReference>
<evidence type="ECO:0000256" key="4">
    <source>
        <dbReference type="ARBA" id="ARBA00032747"/>
    </source>
</evidence>
<dbReference type="OrthoDB" id="275783at2759"/>
<comment type="similarity">
    <text evidence="1">Belongs to the DTD family.</text>
</comment>
<organism evidence="7 8">
    <name type="scientific">Nosema granulosis</name>
    <dbReference type="NCBI Taxonomy" id="83296"/>
    <lineage>
        <taxon>Eukaryota</taxon>
        <taxon>Fungi</taxon>
        <taxon>Fungi incertae sedis</taxon>
        <taxon>Microsporidia</taxon>
        <taxon>Nosematidae</taxon>
        <taxon>Nosema</taxon>
    </lineage>
</organism>
<reference evidence="7 8" key="1">
    <citation type="journal article" date="2020" name="Genome Biol. Evol.">
        <title>Comparative genomics of strictly vertically transmitted, feminizing microsporidia endosymbionts of amphipod crustaceans.</title>
        <authorList>
            <person name="Cormier A."/>
            <person name="Chebbi M.A."/>
            <person name="Giraud I."/>
            <person name="Wattier R."/>
            <person name="Teixeira M."/>
            <person name="Gilbert C."/>
            <person name="Rigaud T."/>
            <person name="Cordaux R."/>
        </authorList>
    </citation>
    <scope>NUCLEOTIDE SEQUENCE [LARGE SCALE GENOMIC DNA]</scope>
    <source>
        <strain evidence="7 8">Ou3-Ou53</strain>
    </source>
</reference>
<evidence type="ECO:0000256" key="6">
    <source>
        <dbReference type="ARBA" id="ARBA00048018"/>
    </source>
</evidence>
<proteinExistence type="inferred from homology"/>
<protein>
    <recommendedName>
        <fullName evidence="3">D-aminoacyl-tRNA deacylase</fullName>
        <ecNumber evidence="2">3.1.1.96</ecNumber>
    </recommendedName>
    <alternativeName>
        <fullName evidence="4">Gly-tRNA(Ala) deacylase</fullName>
    </alternativeName>
</protein>